<evidence type="ECO:0000313" key="2">
    <source>
        <dbReference type="Proteomes" id="UP000546162"/>
    </source>
</evidence>
<dbReference type="EMBL" id="JACHNB010000001">
    <property type="protein sequence ID" value="MBB4742213.1"/>
    <property type="molecule type" value="Genomic_DNA"/>
</dbReference>
<dbReference type="RefSeq" id="WP_260418319.1">
    <property type="nucleotide sequence ID" value="NZ_BAABFG010000005.1"/>
</dbReference>
<dbReference type="Proteomes" id="UP000546162">
    <property type="component" value="Unassembled WGS sequence"/>
</dbReference>
<accession>A0A7W7H1F5</accession>
<protein>
    <submittedName>
        <fullName evidence="1">Uncharacterized protein</fullName>
    </submittedName>
</protein>
<keyword evidence="2" id="KW-1185">Reference proteome</keyword>
<proteinExistence type="predicted"/>
<dbReference type="AlphaFoldDB" id="A0A7W7H1F5"/>
<evidence type="ECO:0000313" key="1">
    <source>
        <dbReference type="EMBL" id="MBB4742213.1"/>
    </source>
</evidence>
<gene>
    <name evidence="1" type="ORF">BJY16_005672</name>
</gene>
<sequence length="43" mass="4358">MIADLVKTVRAGQIDPAGTGPVAAVHWDRGPAARCAVTASHCS</sequence>
<reference evidence="1 2" key="1">
    <citation type="submission" date="2020-08" db="EMBL/GenBank/DDBJ databases">
        <title>Sequencing the genomes of 1000 actinobacteria strains.</title>
        <authorList>
            <person name="Klenk H.-P."/>
        </authorList>
    </citation>
    <scope>NUCLEOTIDE SEQUENCE [LARGE SCALE GENOMIC DNA]</scope>
    <source>
        <strain evidence="1 2">DSM 45809</strain>
    </source>
</reference>
<comment type="caution">
    <text evidence="1">The sequence shown here is derived from an EMBL/GenBank/DDBJ whole genome shotgun (WGS) entry which is preliminary data.</text>
</comment>
<organism evidence="1 2">
    <name type="scientific">Actinoplanes octamycinicus</name>
    <dbReference type="NCBI Taxonomy" id="135948"/>
    <lineage>
        <taxon>Bacteria</taxon>
        <taxon>Bacillati</taxon>
        <taxon>Actinomycetota</taxon>
        <taxon>Actinomycetes</taxon>
        <taxon>Micromonosporales</taxon>
        <taxon>Micromonosporaceae</taxon>
        <taxon>Actinoplanes</taxon>
    </lineage>
</organism>
<name>A0A7W7H1F5_9ACTN</name>